<dbReference type="GO" id="GO:0006004">
    <property type="term" value="P:fucose metabolic process"/>
    <property type="evidence" value="ECO:0007669"/>
    <property type="project" value="InterPro"/>
</dbReference>
<dbReference type="PRINTS" id="PR00741">
    <property type="entry name" value="GLHYDRLASE29"/>
</dbReference>
<dbReference type="PANTHER" id="PTHR10030:SF37">
    <property type="entry name" value="ALPHA-L-FUCOSIDASE-RELATED"/>
    <property type="match status" value="1"/>
</dbReference>
<dbReference type="InterPro" id="IPR016286">
    <property type="entry name" value="FUC_metazoa-typ"/>
</dbReference>
<feature type="domain" description="Glycoside hydrolase family 29 N-terminal" evidence="7">
    <location>
        <begin position="41"/>
        <end position="409"/>
    </location>
</feature>
<sequence length="527" mass="60797">MPLTKRVTTLLTFSSKLIVQLFILTFFISLISCNETSKLKTKDKKNASLFKPNWESIKKNYKDPEWFNQQKFGIFIHWGAYSVPAYGSEWYPRLMYMDTATFSAQLGHEEKGPNHVYKHHLKHWGNPKKFGYKDFIPLFKGEKFDADEWIELFKKAGARYVVPVADHHDGFAMYKSNTTRWNAYEMGPKRDILGELFKAGRRKGMIMGASSHYAFNWSFYNKKNHFDTTNPEYADLYSPKGTDLTEPVSKVFKETWWARTKDVIDNYQPDILWLDFYVDIPDFAEYRPKLAAYYYNKGIDWGKEVVLQDKNFSHEAFPEGTVIYDLERGKLPGIRKLPWQTDTSIGKNSWSYVTDWESKTADELVDDLVDIVSKNGCLLLNVGPKSDGTIPQDQQDVLLKIGKWLSVNGSAIYDTKYWKIFGEGPTEVAKGHHSEANNGKLTSNDIRFTTKGDNIYAIVMDWPENSEVNIKSLKTKSEYGDVRIKSIKLLGSPEEIKWEQNDSGLNIQLPETKVGDFAHTLEINLMP</sequence>
<keyword evidence="10" id="KW-1185">Reference proteome</keyword>
<dbReference type="InterPro" id="IPR017853">
    <property type="entry name" value="GH"/>
</dbReference>
<proteinExistence type="inferred from homology"/>
<organism evidence="9 10">
    <name type="scientific">Flavivirga rizhaonensis</name>
    <dbReference type="NCBI Taxonomy" id="2559571"/>
    <lineage>
        <taxon>Bacteria</taxon>
        <taxon>Pseudomonadati</taxon>
        <taxon>Bacteroidota</taxon>
        <taxon>Flavobacteriia</taxon>
        <taxon>Flavobacteriales</taxon>
        <taxon>Flavobacteriaceae</taxon>
        <taxon>Flavivirga</taxon>
    </lineage>
</organism>
<dbReference type="Pfam" id="PF01120">
    <property type="entry name" value="Alpha_L_fucos"/>
    <property type="match status" value="1"/>
</dbReference>
<keyword evidence="4" id="KW-0732">Signal</keyword>
<comment type="similarity">
    <text evidence="2">Belongs to the glycosyl hydrolase 29 family.</text>
</comment>
<evidence type="ECO:0000256" key="2">
    <source>
        <dbReference type="ARBA" id="ARBA00007951"/>
    </source>
</evidence>
<dbReference type="Proteomes" id="UP000307602">
    <property type="component" value="Unassembled WGS sequence"/>
</dbReference>
<keyword evidence="5" id="KW-0378">Hydrolase</keyword>
<dbReference type="Gene3D" id="2.60.40.1180">
    <property type="entry name" value="Golgi alpha-mannosidase II"/>
    <property type="match status" value="1"/>
</dbReference>
<evidence type="ECO:0000313" key="10">
    <source>
        <dbReference type="Proteomes" id="UP000307602"/>
    </source>
</evidence>
<dbReference type="PIRSF" id="PIRSF001092">
    <property type="entry name" value="Alpha-L-fucosidase"/>
    <property type="match status" value="1"/>
</dbReference>
<dbReference type="InterPro" id="IPR013780">
    <property type="entry name" value="Glyco_hydro_b"/>
</dbReference>
<evidence type="ECO:0000256" key="1">
    <source>
        <dbReference type="ARBA" id="ARBA00004071"/>
    </source>
</evidence>
<dbReference type="InterPro" id="IPR031919">
    <property type="entry name" value="Fucosidase_C"/>
</dbReference>
<evidence type="ECO:0000259" key="7">
    <source>
        <dbReference type="Pfam" id="PF01120"/>
    </source>
</evidence>
<dbReference type="GO" id="GO:0004560">
    <property type="term" value="F:alpha-L-fucosidase activity"/>
    <property type="evidence" value="ECO:0007669"/>
    <property type="project" value="InterPro"/>
</dbReference>
<evidence type="ECO:0000259" key="8">
    <source>
        <dbReference type="Pfam" id="PF16757"/>
    </source>
</evidence>
<dbReference type="InterPro" id="IPR000933">
    <property type="entry name" value="Glyco_hydro_29"/>
</dbReference>
<dbReference type="OrthoDB" id="1095333at2"/>
<dbReference type="SMART" id="SM00812">
    <property type="entry name" value="Alpha_L_fucos"/>
    <property type="match status" value="1"/>
</dbReference>
<dbReference type="PANTHER" id="PTHR10030">
    <property type="entry name" value="ALPHA-L-FUCOSIDASE"/>
    <property type="match status" value="1"/>
</dbReference>
<dbReference type="Pfam" id="PF16757">
    <property type="entry name" value="Fucosidase_C"/>
    <property type="match status" value="1"/>
</dbReference>
<dbReference type="SUPFAM" id="SSF51445">
    <property type="entry name" value="(Trans)glycosidases"/>
    <property type="match status" value="1"/>
</dbReference>
<dbReference type="RefSeq" id="WP_135877727.1">
    <property type="nucleotide sequence ID" value="NZ_SRSO01000019.1"/>
</dbReference>
<dbReference type="GO" id="GO:0016139">
    <property type="term" value="P:glycoside catabolic process"/>
    <property type="evidence" value="ECO:0007669"/>
    <property type="project" value="TreeGrafter"/>
</dbReference>
<name>A0A4S1DVH0_9FLAO</name>
<evidence type="ECO:0000256" key="5">
    <source>
        <dbReference type="ARBA" id="ARBA00022801"/>
    </source>
</evidence>
<feature type="domain" description="Alpha-L-fucosidase C-terminal" evidence="8">
    <location>
        <begin position="442"/>
        <end position="522"/>
    </location>
</feature>
<keyword evidence="6" id="KW-0326">Glycosidase</keyword>
<dbReference type="InterPro" id="IPR057739">
    <property type="entry name" value="Glyco_hydro_29_N"/>
</dbReference>
<dbReference type="GO" id="GO:0005764">
    <property type="term" value="C:lysosome"/>
    <property type="evidence" value="ECO:0007669"/>
    <property type="project" value="TreeGrafter"/>
</dbReference>
<evidence type="ECO:0000256" key="4">
    <source>
        <dbReference type="ARBA" id="ARBA00022729"/>
    </source>
</evidence>
<dbReference type="PROSITE" id="PS51257">
    <property type="entry name" value="PROKAR_LIPOPROTEIN"/>
    <property type="match status" value="1"/>
</dbReference>
<evidence type="ECO:0000256" key="3">
    <source>
        <dbReference type="ARBA" id="ARBA00012662"/>
    </source>
</evidence>
<comment type="function">
    <text evidence="1">Alpha-L-fucosidase is responsible for hydrolyzing the alpha-1,6-linked fucose joined to the reducing-end N-acetylglucosamine of the carbohydrate moieties of glycoproteins.</text>
</comment>
<dbReference type="Gene3D" id="3.20.20.80">
    <property type="entry name" value="Glycosidases"/>
    <property type="match status" value="1"/>
</dbReference>
<dbReference type="AlphaFoldDB" id="A0A4S1DVH0"/>
<dbReference type="EC" id="3.2.1.51" evidence="3"/>
<reference evidence="9 10" key="1">
    <citation type="submission" date="2019-04" db="EMBL/GenBank/DDBJ databases">
        <authorList>
            <person name="Liu A."/>
        </authorList>
    </citation>
    <scope>NUCLEOTIDE SEQUENCE [LARGE SCALE GENOMIC DNA]</scope>
    <source>
        <strain evidence="9 10">RZ03</strain>
    </source>
</reference>
<dbReference type="EMBL" id="SRSO01000019">
    <property type="protein sequence ID" value="TGV01855.1"/>
    <property type="molecule type" value="Genomic_DNA"/>
</dbReference>
<accession>A0A4S1DVH0</accession>
<protein>
    <recommendedName>
        <fullName evidence="3">alpha-L-fucosidase</fullName>
        <ecNumber evidence="3">3.2.1.51</ecNumber>
    </recommendedName>
</protein>
<evidence type="ECO:0000313" key="9">
    <source>
        <dbReference type="EMBL" id="TGV01855.1"/>
    </source>
</evidence>
<evidence type="ECO:0000256" key="6">
    <source>
        <dbReference type="ARBA" id="ARBA00023295"/>
    </source>
</evidence>
<comment type="caution">
    <text evidence="9">The sequence shown here is derived from an EMBL/GenBank/DDBJ whole genome shotgun (WGS) entry which is preliminary data.</text>
</comment>
<gene>
    <name evidence="9" type="ORF">EM932_13535</name>
</gene>